<keyword evidence="9" id="KW-0411">Iron-sulfur</keyword>
<keyword evidence="8" id="KW-0408">Iron</keyword>
<feature type="region of interest" description="Disordered" evidence="10">
    <location>
        <begin position="1"/>
        <end position="20"/>
    </location>
</feature>
<evidence type="ECO:0000256" key="1">
    <source>
        <dbReference type="ARBA" id="ARBA00001933"/>
    </source>
</evidence>
<evidence type="ECO:0000256" key="10">
    <source>
        <dbReference type="SAM" id="MobiDB-lite"/>
    </source>
</evidence>
<comment type="similarity">
    <text evidence="3">Belongs to the radical SAM superfamily. KamA family.</text>
</comment>
<feature type="domain" description="Radical SAM core" evidence="11">
    <location>
        <begin position="87"/>
        <end position="313"/>
    </location>
</feature>
<dbReference type="Pfam" id="PF04055">
    <property type="entry name" value="Radical_SAM"/>
    <property type="match status" value="1"/>
</dbReference>
<dbReference type="PROSITE" id="PS51918">
    <property type="entry name" value="RADICAL_SAM"/>
    <property type="match status" value="1"/>
</dbReference>
<dbReference type="EMBL" id="JAFITR010000005">
    <property type="protein sequence ID" value="MBN4066547.1"/>
    <property type="molecule type" value="Genomic_DNA"/>
</dbReference>
<dbReference type="InterPro" id="IPR007197">
    <property type="entry name" value="rSAM"/>
</dbReference>
<dbReference type="PANTHER" id="PTHR30538:SF0">
    <property type="entry name" value="L-LYSINE 2,3-AMINOMUTASE AQ_1632-RELATED"/>
    <property type="match status" value="1"/>
</dbReference>
<dbReference type="InterPro" id="IPR003739">
    <property type="entry name" value="Lys_aminomutase/Glu_NH3_mut"/>
</dbReference>
<evidence type="ECO:0000256" key="4">
    <source>
        <dbReference type="ARBA" id="ARBA00022485"/>
    </source>
</evidence>
<dbReference type="Gene3D" id="3.20.20.70">
    <property type="entry name" value="Aldolase class I"/>
    <property type="match status" value="1"/>
</dbReference>
<evidence type="ECO:0000313" key="12">
    <source>
        <dbReference type="EMBL" id="MBN4066547.1"/>
    </source>
</evidence>
<dbReference type="SFLD" id="SFLDG01070">
    <property type="entry name" value="PLP-dependent"/>
    <property type="match status" value="1"/>
</dbReference>
<proteinExistence type="inferred from homology"/>
<name>A0ABS3AU66_9BACT</name>
<dbReference type="SUPFAM" id="SSF102114">
    <property type="entry name" value="Radical SAM enzymes"/>
    <property type="match status" value="1"/>
</dbReference>
<comment type="caution">
    <text evidence="12">The sequence shown here is derived from an EMBL/GenBank/DDBJ whole genome shotgun (WGS) entry which is preliminary data.</text>
</comment>
<dbReference type="InterPro" id="IPR058240">
    <property type="entry name" value="rSAM_sf"/>
</dbReference>
<protein>
    <submittedName>
        <fullName evidence="12">Radical SAM protein</fullName>
    </submittedName>
</protein>
<reference evidence="12 13" key="1">
    <citation type="submission" date="2021-02" db="EMBL/GenBank/DDBJ databases">
        <title>Activity-based single-cell genomes from oceanic crustal fluid captures similar information to metagenomic and metatranscriptomic surveys with orders of magnitude less sampling.</title>
        <authorList>
            <person name="D'Angelo T.S."/>
            <person name="Orcutt B.N."/>
        </authorList>
    </citation>
    <scope>NUCLEOTIDE SEQUENCE [LARGE SCALE GENOMIC DNA]</scope>
    <source>
        <strain evidence="12">AH-315-G07</strain>
    </source>
</reference>
<evidence type="ECO:0000256" key="2">
    <source>
        <dbReference type="ARBA" id="ARBA00001966"/>
    </source>
</evidence>
<evidence type="ECO:0000256" key="6">
    <source>
        <dbReference type="ARBA" id="ARBA00022723"/>
    </source>
</evidence>
<sequence>MTLLQLPTGQKERQAERIAAKEENEKRKEVYKRFKVKVSPFLSRLMRESEAVRKQFLPSSNELIEFGGTATPFEEGREKEGIYGLERLYVDRVLLTPYFECSAYCRYCFKKTRTLGGDEEIENRMMTEEDLQHAIEYIRNDERIRTILITGGDPFANPPLLKKTLDMAVTIPHINRVRVGTRNILFEPHRLTDELGALLGSYNRYDPDNLANCLNIGAGISINHPDELAPEVRRAIMNLIRHGVKVRGQVVLLKGINDNAKTIKELFNLFLDMGMSVYYFLHCMPVIGGLHFRTSVQKGIDIMRETANETGESCPIYVYCTPIGKHRISPGHTLNYVTIDKKRYIKATTPYKAADFKEFTGKRELPPLHDENEEGYVISHYLDGDDNS</sequence>
<dbReference type="PANTHER" id="PTHR30538">
    <property type="entry name" value="LYSINE 2,3-AMINOMUTASE-RELATED"/>
    <property type="match status" value="1"/>
</dbReference>
<evidence type="ECO:0000256" key="5">
    <source>
        <dbReference type="ARBA" id="ARBA00022691"/>
    </source>
</evidence>
<feature type="compositionally biased region" description="Basic and acidic residues" evidence="10">
    <location>
        <begin position="10"/>
        <end position="20"/>
    </location>
</feature>
<keyword evidence="7" id="KW-0663">Pyridoxal phosphate</keyword>
<keyword evidence="5" id="KW-0949">S-adenosyl-L-methionine</keyword>
<evidence type="ECO:0000256" key="3">
    <source>
        <dbReference type="ARBA" id="ARBA00008703"/>
    </source>
</evidence>
<dbReference type="SFLD" id="SFLDS00029">
    <property type="entry name" value="Radical_SAM"/>
    <property type="match status" value="1"/>
</dbReference>
<keyword evidence="6" id="KW-0479">Metal-binding</keyword>
<evidence type="ECO:0000313" key="13">
    <source>
        <dbReference type="Proteomes" id="UP000722121"/>
    </source>
</evidence>
<keyword evidence="4" id="KW-0004">4Fe-4S</keyword>
<evidence type="ECO:0000259" key="11">
    <source>
        <dbReference type="PROSITE" id="PS51918"/>
    </source>
</evidence>
<dbReference type="InterPro" id="IPR013785">
    <property type="entry name" value="Aldolase_TIM"/>
</dbReference>
<comment type="cofactor">
    <cofactor evidence="1">
        <name>pyridoxal 5'-phosphate</name>
        <dbReference type="ChEBI" id="CHEBI:597326"/>
    </cofactor>
</comment>
<evidence type="ECO:0000256" key="7">
    <source>
        <dbReference type="ARBA" id="ARBA00022898"/>
    </source>
</evidence>
<gene>
    <name evidence="12" type="ORF">JYU14_00495</name>
</gene>
<organism evidence="12 13">
    <name type="scientific">Simkania negevensis</name>
    <dbReference type="NCBI Taxonomy" id="83561"/>
    <lineage>
        <taxon>Bacteria</taxon>
        <taxon>Pseudomonadati</taxon>
        <taxon>Chlamydiota</taxon>
        <taxon>Chlamydiia</taxon>
        <taxon>Parachlamydiales</taxon>
        <taxon>Simkaniaceae</taxon>
        <taxon>Simkania</taxon>
    </lineage>
</organism>
<comment type="cofactor">
    <cofactor evidence="2">
        <name>[4Fe-4S] cluster</name>
        <dbReference type="ChEBI" id="CHEBI:49883"/>
    </cofactor>
</comment>
<keyword evidence="13" id="KW-1185">Reference proteome</keyword>
<evidence type="ECO:0000256" key="8">
    <source>
        <dbReference type="ARBA" id="ARBA00023004"/>
    </source>
</evidence>
<accession>A0ABS3AU66</accession>
<evidence type="ECO:0000256" key="9">
    <source>
        <dbReference type="ARBA" id="ARBA00023014"/>
    </source>
</evidence>
<dbReference type="CDD" id="cd01335">
    <property type="entry name" value="Radical_SAM"/>
    <property type="match status" value="1"/>
</dbReference>
<dbReference type="Proteomes" id="UP000722121">
    <property type="component" value="Unassembled WGS sequence"/>
</dbReference>